<dbReference type="EMBL" id="GEDG01009799">
    <property type="protein sequence ID" value="JAP28756.1"/>
    <property type="molecule type" value="Transcribed_RNA"/>
</dbReference>
<sequence length="82" mass="9447">MSTNLSQNKESHFIKHKGGTSHFESQNIHQCFPSPSIMKQCINLILVEELKSKIQTLSKNTFKDFYKPDKTIKKTPNKPAKQ</sequence>
<dbReference type="AlphaFoldDB" id="A0A0V0HBS7"/>
<accession>A0A0V0HBS7</accession>
<protein>
    <submittedName>
        <fullName evidence="1">Putative ovule protein</fullName>
    </submittedName>
</protein>
<dbReference type="EMBL" id="GEDG01021931">
    <property type="protein sequence ID" value="JAP17905.1"/>
    <property type="molecule type" value="Transcribed_RNA"/>
</dbReference>
<reference evidence="1" key="1">
    <citation type="submission" date="2015-12" db="EMBL/GenBank/DDBJ databases">
        <title>Gene expression during late stages of embryo sac development: a critical building block for successful pollen-pistil interactions.</title>
        <authorList>
            <person name="Liu Y."/>
            <person name="Joly V."/>
            <person name="Sabar M."/>
            <person name="Matton D.P."/>
        </authorList>
    </citation>
    <scope>NUCLEOTIDE SEQUENCE</scope>
</reference>
<name>A0A0V0HBS7_SOLCH</name>
<evidence type="ECO:0000313" key="1">
    <source>
        <dbReference type="EMBL" id="JAP17905.1"/>
    </source>
</evidence>
<organism evidence="1">
    <name type="scientific">Solanum chacoense</name>
    <name type="common">Chaco potato</name>
    <dbReference type="NCBI Taxonomy" id="4108"/>
    <lineage>
        <taxon>Eukaryota</taxon>
        <taxon>Viridiplantae</taxon>
        <taxon>Streptophyta</taxon>
        <taxon>Embryophyta</taxon>
        <taxon>Tracheophyta</taxon>
        <taxon>Spermatophyta</taxon>
        <taxon>Magnoliopsida</taxon>
        <taxon>eudicotyledons</taxon>
        <taxon>Gunneridae</taxon>
        <taxon>Pentapetalae</taxon>
        <taxon>asterids</taxon>
        <taxon>lamiids</taxon>
        <taxon>Solanales</taxon>
        <taxon>Solanaceae</taxon>
        <taxon>Solanoideae</taxon>
        <taxon>Solaneae</taxon>
        <taxon>Solanum</taxon>
    </lineage>
</organism>
<proteinExistence type="predicted"/>